<feature type="binding site" evidence="11">
    <location>
        <position position="255"/>
    </location>
    <ligand>
        <name>substrate</name>
    </ligand>
</feature>
<feature type="binding site" evidence="12">
    <location>
        <position position="133"/>
    </location>
    <ligand>
        <name>Zn(2+)</name>
        <dbReference type="ChEBI" id="CHEBI:29105"/>
    </ligand>
</feature>
<dbReference type="EMBL" id="JADZSC010000002">
    <property type="protein sequence ID" value="MBH0230795.1"/>
    <property type="molecule type" value="Genomic_DNA"/>
</dbReference>
<dbReference type="NCBIfam" id="TIGR00221">
    <property type="entry name" value="nagA"/>
    <property type="match status" value="1"/>
</dbReference>
<dbReference type="EC" id="3.5.1.25" evidence="2"/>
<reference evidence="14 15" key="1">
    <citation type="journal article" date="2005" name="Int. J. Syst. Evol. Microbiol.">
        <title>Halobacillus yeomjeoni sp. nov., isolated from a marine solar saltern in Korea.</title>
        <authorList>
            <person name="Yoon J.H."/>
            <person name="Kang S.J."/>
            <person name="Lee C.H."/>
            <person name="Oh H.W."/>
            <person name="Oh T.K."/>
        </authorList>
    </citation>
    <scope>NUCLEOTIDE SEQUENCE [LARGE SCALE GENOMIC DNA]</scope>
    <source>
        <strain evidence="14 15">KCTC 3957</strain>
    </source>
</reference>
<evidence type="ECO:0000256" key="5">
    <source>
        <dbReference type="ARBA" id="ARBA00022801"/>
    </source>
</evidence>
<protein>
    <recommendedName>
        <fullName evidence="3">N-acetylglucosamine-6-phosphate deacetylase</fullName>
        <ecNumber evidence="2">3.5.1.25</ecNumber>
    </recommendedName>
</protein>
<keyword evidence="6 9" id="KW-0119">Carbohydrate metabolism</keyword>
<gene>
    <name evidence="14" type="primary">nagA</name>
    <name evidence="14" type="ORF">H0267_11265</name>
</gene>
<feature type="binding site" evidence="11">
    <location>
        <begin position="311"/>
        <end position="313"/>
    </location>
    <ligand>
        <name>substrate</name>
    </ligand>
</feature>
<dbReference type="Gene3D" id="2.30.40.10">
    <property type="entry name" value="Urease, subunit C, domain 1"/>
    <property type="match status" value="1"/>
</dbReference>
<evidence type="ECO:0000256" key="12">
    <source>
        <dbReference type="PIRSR" id="PIRSR038994-3"/>
    </source>
</evidence>
<dbReference type="GO" id="GO:0006046">
    <property type="term" value="P:N-acetylglucosamine catabolic process"/>
    <property type="evidence" value="ECO:0007669"/>
    <property type="project" value="TreeGrafter"/>
</dbReference>
<dbReference type="SUPFAM" id="SSF51556">
    <property type="entry name" value="Metallo-dependent hydrolases"/>
    <property type="match status" value="1"/>
</dbReference>
<feature type="binding site" evidence="11">
    <location>
        <begin position="223"/>
        <end position="224"/>
    </location>
    <ligand>
        <name>substrate</name>
    </ligand>
</feature>
<accession>A0A931HVX5</accession>
<dbReference type="GO" id="GO:0008448">
    <property type="term" value="F:N-acetylglucosamine-6-phosphate deacetylase activity"/>
    <property type="evidence" value="ECO:0007669"/>
    <property type="project" value="UniProtKB-EC"/>
</dbReference>
<dbReference type="InterPro" id="IPR003764">
    <property type="entry name" value="GlcNAc_6-P_deAcase"/>
</dbReference>
<feature type="binding site" evidence="11">
    <location>
        <position position="144"/>
    </location>
    <ligand>
        <name>substrate</name>
    </ligand>
</feature>
<feature type="active site" description="Proton donor/acceptor" evidence="10">
    <location>
        <position position="278"/>
    </location>
</feature>
<evidence type="ECO:0000256" key="7">
    <source>
        <dbReference type="ARBA" id="ARBA00047647"/>
    </source>
</evidence>
<feature type="domain" description="Amidohydrolase-related" evidence="13">
    <location>
        <begin position="54"/>
        <end position="382"/>
    </location>
</feature>
<dbReference type="FunFam" id="3.20.20.140:FF:000004">
    <property type="entry name" value="N-acetylglucosamine-6-phosphate deacetylase"/>
    <property type="match status" value="1"/>
</dbReference>
<dbReference type="SUPFAM" id="SSF51338">
    <property type="entry name" value="Composite domain of metallo-dependent hydrolases"/>
    <property type="match status" value="1"/>
</dbReference>
<evidence type="ECO:0000256" key="6">
    <source>
        <dbReference type="ARBA" id="ARBA00023277"/>
    </source>
</evidence>
<feature type="binding site" evidence="12">
    <location>
        <position position="199"/>
    </location>
    <ligand>
        <name>Zn(2+)</name>
        <dbReference type="ChEBI" id="CHEBI:29105"/>
    </ligand>
</feature>
<evidence type="ECO:0000256" key="3">
    <source>
        <dbReference type="ARBA" id="ARBA00018029"/>
    </source>
</evidence>
<evidence type="ECO:0000313" key="15">
    <source>
        <dbReference type="Proteomes" id="UP000614490"/>
    </source>
</evidence>
<evidence type="ECO:0000256" key="4">
    <source>
        <dbReference type="ARBA" id="ARBA00022723"/>
    </source>
</evidence>
<keyword evidence="15" id="KW-1185">Reference proteome</keyword>
<name>A0A931HVX5_9BACI</name>
<evidence type="ECO:0000313" key="14">
    <source>
        <dbReference type="EMBL" id="MBH0230795.1"/>
    </source>
</evidence>
<dbReference type="CDD" id="cd00854">
    <property type="entry name" value="NagA"/>
    <property type="match status" value="1"/>
</dbReference>
<comment type="similarity">
    <text evidence="1 9">Belongs to the metallo-dependent hydrolases superfamily. NagA family.</text>
</comment>
<dbReference type="Pfam" id="PF01979">
    <property type="entry name" value="Amidohydro_1"/>
    <property type="match status" value="1"/>
</dbReference>
<dbReference type="InterPro" id="IPR006680">
    <property type="entry name" value="Amidohydro-rel"/>
</dbReference>
<dbReference type="PANTHER" id="PTHR11113:SF14">
    <property type="entry name" value="N-ACETYLGLUCOSAMINE-6-PHOSPHATE DEACETYLASE"/>
    <property type="match status" value="1"/>
</dbReference>
<dbReference type="Gene3D" id="3.20.20.140">
    <property type="entry name" value="Metal-dependent hydrolases"/>
    <property type="match status" value="1"/>
</dbReference>
<dbReference type="AlphaFoldDB" id="A0A931HVX5"/>
<comment type="pathway">
    <text evidence="8">Amino-sugar metabolism; N-acetylneuraminate degradation; D-fructose 6-phosphate from N-acetylneuraminate: step 4/5.</text>
</comment>
<evidence type="ECO:0000256" key="10">
    <source>
        <dbReference type="PIRSR" id="PIRSR038994-1"/>
    </source>
</evidence>
<keyword evidence="4 12" id="KW-0479">Metal-binding</keyword>
<dbReference type="RefSeq" id="WP_197317406.1">
    <property type="nucleotide sequence ID" value="NZ_JADZSC010000002.1"/>
</dbReference>
<evidence type="ECO:0000256" key="8">
    <source>
        <dbReference type="ARBA" id="ARBA00060590"/>
    </source>
</evidence>
<dbReference type="Proteomes" id="UP000614490">
    <property type="component" value="Unassembled WGS sequence"/>
</dbReference>
<feature type="binding site" evidence="12">
    <location>
        <position position="220"/>
    </location>
    <ligand>
        <name>Zn(2+)</name>
        <dbReference type="ChEBI" id="CHEBI:29105"/>
    </ligand>
</feature>
<evidence type="ECO:0000256" key="2">
    <source>
        <dbReference type="ARBA" id="ARBA00011899"/>
    </source>
</evidence>
<dbReference type="InterPro" id="IPR032466">
    <property type="entry name" value="Metal_Hydrolase"/>
</dbReference>
<evidence type="ECO:0000256" key="11">
    <source>
        <dbReference type="PIRSR" id="PIRSR038994-2"/>
    </source>
</evidence>
<feature type="binding site" evidence="11">
    <location>
        <position position="231"/>
    </location>
    <ligand>
        <name>substrate</name>
    </ligand>
</feature>
<sequence length="384" mass="42026">MKRLLLGGNIVTETEVVREGYLIINREKIEEIGYGQPSNPSNIEEAVELDKGDYIFPGFIDIHIHGASGADTMDATPKALETMAETLPKEGTTSFLATTITDEEDRISEALKNASEFKKTDSIGAEMLGVHLEGPFINKKHAGAQPLSCIGPASVDQFKKWQETAEGLIRVVTLAPEEDQDHQLIQYLNDTGVIPSIGHSHATYEEVNLAEENGLKHATHLYNAMRPMHHREPGVVGAVFLSEDLMAEIIFDGIHVAQEMVELAYKNLGSDRLILITDSMRGKCLQNGTYDLGGQDVHLKDGEARLEDGTLAGSVLKMNEVVKNMSQLKGVSPLDLMKMASWNAAKSLGVDDRKGSIAAGKDADLVIMDEDFNIKQTYCRGTAY</sequence>
<comment type="cofactor">
    <cofactor evidence="12">
        <name>a divalent metal cation</name>
        <dbReference type="ChEBI" id="CHEBI:60240"/>
    </cofactor>
    <text evidence="12">Binds 1 divalent metal cation per subunit.</text>
</comment>
<evidence type="ECO:0000256" key="9">
    <source>
        <dbReference type="PIRNR" id="PIRNR038994"/>
    </source>
</evidence>
<evidence type="ECO:0000259" key="13">
    <source>
        <dbReference type="Pfam" id="PF01979"/>
    </source>
</evidence>
<proteinExistence type="inferred from homology"/>
<dbReference type="PIRSF" id="PIRSF038994">
    <property type="entry name" value="NagA"/>
    <property type="match status" value="1"/>
</dbReference>
<keyword evidence="5 9" id="KW-0378">Hydrolase</keyword>
<comment type="caution">
    <text evidence="14">The sequence shown here is derived from an EMBL/GenBank/DDBJ whole genome shotgun (WGS) entry which is preliminary data.</text>
</comment>
<comment type="catalytic activity">
    <reaction evidence="7">
        <text>N-acetyl-D-glucosamine 6-phosphate + H2O = D-glucosamine 6-phosphate + acetate</text>
        <dbReference type="Rhea" id="RHEA:22936"/>
        <dbReference type="ChEBI" id="CHEBI:15377"/>
        <dbReference type="ChEBI" id="CHEBI:30089"/>
        <dbReference type="ChEBI" id="CHEBI:57513"/>
        <dbReference type="ChEBI" id="CHEBI:58725"/>
        <dbReference type="EC" id="3.5.1.25"/>
    </reaction>
</comment>
<organism evidence="14 15">
    <name type="scientific">Halobacillus yeomjeoni</name>
    <dbReference type="NCBI Taxonomy" id="311194"/>
    <lineage>
        <taxon>Bacteria</taxon>
        <taxon>Bacillati</taxon>
        <taxon>Bacillota</taxon>
        <taxon>Bacilli</taxon>
        <taxon>Bacillales</taxon>
        <taxon>Bacillaceae</taxon>
        <taxon>Halobacillus</taxon>
    </lineage>
</organism>
<dbReference type="GO" id="GO:0046872">
    <property type="term" value="F:metal ion binding"/>
    <property type="evidence" value="ECO:0007669"/>
    <property type="project" value="UniProtKB-KW"/>
</dbReference>
<dbReference type="InterPro" id="IPR011059">
    <property type="entry name" value="Metal-dep_hydrolase_composite"/>
</dbReference>
<evidence type="ECO:0000256" key="1">
    <source>
        <dbReference type="ARBA" id="ARBA00010716"/>
    </source>
</evidence>
<dbReference type="PANTHER" id="PTHR11113">
    <property type="entry name" value="N-ACETYLGLUCOSAMINE-6-PHOSPHATE DEACETYLASE"/>
    <property type="match status" value="1"/>
</dbReference>